<dbReference type="AlphaFoldDB" id="A0A0R3QY38"/>
<proteinExistence type="predicted"/>
<reference evidence="1" key="1">
    <citation type="submission" date="2017-02" db="UniProtKB">
        <authorList>
            <consortium name="WormBaseParasite"/>
        </authorList>
    </citation>
    <scope>IDENTIFICATION</scope>
</reference>
<name>A0A0R3QY38_9BILA</name>
<accession>A0A0R3QY38</accession>
<protein>
    <submittedName>
        <fullName evidence="1">Transposase</fullName>
    </submittedName>
</protein>
<organism evidence="1">
    <name type="scientific">Brugia timori</name>
    <dbReference type="NCBI Taxonomy" id="42155"/>
    <lineage>
        <taxon>Eukaryota</taxon>
        <taxon>Metazoa</taxon>
        <taxon>Ecdysozoa</taxon>
        <taxon>Nematoda</taxon>
        <taxon>Chromadorea</taxon>
        <taxon>Rhabditida</taxon>
        <taxon>Spirurina</taxon>
        <taxon>Spiruromorpha</taxon>
        <taxon>Filarioidea</taxon>
        <taxon>Onchocercidae</taxon>
        <taxon>Brugia</taxon>
    </lineage>
</organism>
<evidence type="ECO:0000313" key="1">
    <source>
        <dbReference type="WBParaSite" id="BTMF_0001266001-mRNA-1"/>
    </source>
</evidence>
<sequence length="83" mass="9792">LQYHIQPPADQLDSIQAMVHDPIKNEGKLQARPQQLLQNVLSIYLKLKKECYSRFYLFNQLKQLQSEKYGKKFKSSLDPKKTI</sequence>
<dbReference type="WBParaSite" id="BTMF_0001266001-mRNA-1">
    <property type="protein sequence ID" value="BTMF_0001266001-mRNA-1"/>
    <property type="gene ID" value="BTMF_0001266001"/>
</dbReference>